<sequence length="94" mass="10285">YPERGGATRAIADIGSHWCDLVQHVTGERITEVFADLKTVYPVRKVLTGENGQETYKEVPVHTEDCGIVMIHMEGGAQGVFTVSQVSAGRKNKL</sequence>
<feature type="domain" description="GFO/IDH/MocA-like oxidoreductase" evidence="1">
    <location>
        <begin position="8"/>
        <end position="91"/>
    </location>
</feature>
<comment type="caution">
    <text evidence="2">The sequence shown here is derived from an EMBL/GenBank/DDBJ whole genome shotgun (WGS) entry which is preliminary data.</text>
</comment>
<dbReference type="InterPro" id="IPR055170">
    <property type="entry name" value="GFO_IDH_MocA-like_dom"/>
</dbReference>
<gene>
    <name evidence="2" type="ORF">K0U00_51395</name>
</gene>
<dbReference type="Pfam" id="PF22725">
    <property type="entry name" value="GFO_IDH_MocA_C3"/>
    <property type="match status" value="1"/>
</dbReference>
<dbReference type="SUPFAM" id="SSF55347">
    <property type="entry name" value="Glyceraldehyde-3-phosphate dehydrogenase-like, C-terminal domain"/>
    <property type="match status" value="1"/>
</dbReference>
<dbReference type="Proteomes" id="UP001519887">
    <property type="component" value="Unassembled WGS sequence"/>
</dbReference>
<feature type="non-terminal residue" evidence="2">
    <location>
        <position position="94"/>
    </location>
</feature>
<accession>A0ABS7CNE8</accession>
<protein>
    <submittedName>
        <fullName evidence="2">Gfo/Idh/MocA family oxidoreductase</fullName>
    </submittedName>
</protein>
<dbReference type="EMBL" id="JAHZIK010003991">
    <property type="protein sequence ID" value="MBW7462487.1"/>
    <property type="molecule type" value="Genomic_DNA"/>
</dbReference>
<evidence type="ECO:0000313" key="2">
    <source>
        <dbReference type="EMBL" id="MBW7462487.1"/>
    </source>
</evidence>
<feature type="non-terminal residue" evidence="2">
    <location>
        <position position="1"/>
    </location>
</feature>
<keyword evidence="3" id="KW-1185">Reference proteome</keyword>
<proteinExistence type="predicted"/>
<evidence type="ECO:0000313" key="3">
    <source>
        <dbReference type="Proteomes" id="UP001519887"/>
    </source>
</evidence>
<reference evidence="2 3" key="1">
    <citation type="submission" date="2021-07" db="EMBL/GenBank/DDBJ databases">
        <title>Paenibacillus radiodurans sp. nov., isolated from the southeastern edge of Tengger Desert.</title>
        <authorList>
            <person name="Zhang G."/>
        </authorList>
    </citation>
    <scope>NUCLEOTIDE SEQUENCE [LARGE SCALE GENOMIC DNA]</scope>
    <source>
        <strain evidence="2 3">CCM 7311</strain>
    </source>
</reference>
<organism evidence="2 3">
    <name type="scientific">Paenibacillus sepulcri</name>
    <dbReference type="NCBI Taxonomy" id="359917"/>
    <lineage>
        <taxon>Bacteria</taxon>
        <taxon>Bacillati</taxon>
        <taxon>Bacillota</taxon>
        <taxon>Bacilli</taxon>
        <taxon>Bacillales</taxon>
        <taxon>Paenibacillaceae</taxon>
        <taxon>Paenibacillus</taxon>
    </lineage>
</organism>
<dbReference type="Gene3D" id="3.30.360.10">
    <property type="entry name" value="Dihydrodipicolinate Reductase, domain 2"/>
    <property type="match status" value="1"/>
</dbReference>
<evidence type="ECO:0000259" key="1">
    <source>
        <dbReference type="Pfam" id="PF22725"/>
    </source>
</evidence>
<name>A0ABS7CNE8_9BACL</name>